<dbReference type="PROSITE" id="PS50106">
    <property type="entry name" value="PDZ"/>
    <property type="match status" value="1"/>
</dbReference>
<keyword evidence="6" id="KW-1185">Reference proteome</keyword>
<feature type="region of interest" description="Disordered" evidence="2">
    <location>
        <begin position="264"/>
        <end position="291"/>
    </location>
</feature>
<evidence type="ECO:0000259" key="4">
    <source>
        <dbReference type="PROSITE" id="PS50106"/>
    </source>
</evidence>
<dbReference type="InterPro" id="IPR036034">
    <property type="entry name" value="PDZ_sf"/>
</dbReference>
<dbReference type="InterPro" id="IPR057459">
    <property type="entry name" value="SYDE1/2_C2"/>
</dbReference>
<dbReference type="SUPFAM" id="SSF50156">
    <property type="entry name" value="PDZ domain-like"/>
    <property type="match status" value="1"/>
</dbReference>
<dbReference type="Gene3D" id="2.30.42.10">
    <property type="match status" value="1"/>
</dbReference>
<dbReference type="SUPFAM" id="SSF48350">
    <property type="entry name" value="GTPase activation domain, GAP"/>
    <property type="match status" value="1"/>
</dbReference>
<reference evidence="7" key="1">
    <citation type="submission" date="2017-02" db="UniProtKB">
        <authorList>
            <consortium name="WormBaseParasite"/>
        </authorList>
    </citation>
    <scope>IDENTIFICATION</scope>
</reference>
<dbReference type="GO" id="GO:0007165">
    <property type="term" value="P:signal transduction"/>
    <property type="evidence" value="ECO:0007669"/>
    <property type="project" value="InterPro"/>
</dbReference>
<proteinExistence type="predicted"/>
<dbReference type="SMART" id="SM00228">
    <property type="entry name" value="PDZ"/>
    <property type="match status" value="1"/>
</dbReference>
<evidence type="ECO:0000259" key="3">
    <source>
        <dbReference type="PROSITE" id="PS50004"/>
    </source>
</evidence>
<dbReference type="SMART" id="SM00239">
    <property type="entry name" value="C2"/>
    <property type="match status" value="1"/>
</dbReference>
<feature type="domain" description="C2" evidence="3">
    <location>
        <begin position="711"/>
        <end position="828"/>
    </location>
</feature>
<dbReference type="PANTHER" id="PTHR46150">
    <property type="entry name" value="RHO GTPASE-ACTIVATING PROTEIN 100F"/>
    <property type="match status" value="1"/>
</dbReference>
<dbReference type="Pfam" id="PF25336">
    <property type="entry name" value="C2_SYDE"/>
    <property type="match status" value="1"/>
</dbReference>
<feature type="region of interest" description="Disordered" evidence="2">
    <location>
        <begin position="1"/>
        <end position="25"/>
    </location>
</feature>
<dbReference type="Pfam" id="PF00620">
    <property type="entry name" value="RhoGAP"/>
    <property type="match status" value="1"/>
</dbReference>
<protein>
    <submittedName>
        <fullName evidence="7">PDZ domain-containing protein</fullName>
    </submittedName>
</protein>
<dbReference type="Proteomes" id="UP000038045">
    <property type="component" value="Unplaced"/>
</dbReference>
<evidence type="ECO:0000256" key="2">
    <source>
        <dbReference type="SAM" id="MobiDB-lite"/>
    </source>
</evidence>
<dbReference type="InterPro" id="IPR052118">
    <property type="entry name" value="Rho-GAP_regulator"/>
</dbReference>
<dbReference type="GO" id="GO:0097060">
    <property type="term" value="C:synaptic membrane"/>
    <property type="evidence" value="ECO:0007669"/>
    <property type="project" value="TreeGrafter"/>
</dbReference>
<dbReference type="AlphaFoldDB" id="A0A0N5A3H1"/>
<name>A0A0N5A3H1_PARTI</name>
<dbReference type="CDD" id="cd00030">
    <property type="entry name" value="C2"/>
    <property type="match status" value="1"/>
</dbReference>
<dbReference type="InterPro" id="IPR000008">
    <property type="entry name" value="C2_dom"/>
</dbReference>
<dbReference type="PROSITE" id="PS50004">
    <property type="entry name" value="C2"/>
    <property type="match status" value="1"/>
</dbReference>
<dbReference type="InterPro" id="IPR035892">
    <property type="entry name" value="C2_domain_sf"/>
</dbReference>
<dbReference type="SMART" id="SM00324">
    <property type="entry name" value="RhoGAP"/>
    <property type="match status" value="1"/>
</dbReference>
<feature type="domain" description="Rho-GAP" evidence="5">
    <location>
        <begin position="867"/>
        <end position="1063"/>
    </location>
</feature>
<dbReference type="GO" id="GO:0046578">
    <property type="term" value="P:regulation of Ras protein signal transduction"/>
    <property type="evidence" value="ECO:0007669"/>
    <property type="project" value="TreeGrafter"/>
</dbReference>
<dbReference type="PANTHER" id="PTHR46150:SF3">
    <property type="entry name" value="RHO GTPASE-ACTIVATING PROTEIN 100F"/>
    <property type="match status" value="1"/>
</dbReference>
<dbReference type="Pfam" id="PF00595">
    <property type="entry name" value="PDZ"/>
    <property type="match status" value="1"/>
</dbReference>
<dbReference type="Gene3D" id="2.60.40.150">
    <property type="entry name" value="C2 domain"/>
    <property type="match status" value="1"/>
</dbReference>
<evidence type="ECO:0000313" key="7">
    <source>
        <dbReference type="WBParaSite" id="PTRK_0001617600.1"/>
    </source>
</evidence>
<dbReference type="Gene3D" id="1.10.555.10">
    <property type="entry name" value="Rho GTPase activation protein"/>
    <property type="match status" value="1"/>
</dbReference>
<dbReference type="GO" id="GO:0016477">
    <property type="term" value="P:cell migration"/>
    <property type="evidence" value="ECO:0007669"/>
    <property type="project" value="TreeGrafter"/>
</dbReference>
<keyword evidence="1" id="KW-0343">GTPase activation</keyword>
<organism evidence="6 7">
    <name type="scientific">Parastrongyloides trichosuri</name>
    <name type="common">Possum-specific nematode worm</name>
    <dbReference type="NCBI Taxonomy" id="131310"/>
    <lineage>
        <taxon>Eukaryota</taxon>
        <taxon>Metazoa</taxon>
        <taxon>Ecdysozoa</taxon>
        <taxon>Nematoda</taxon>
        <taxon>Chromadorea</taxon>
        <taxon>Rhabditida</taxon>
        <taxon>Tylenchina</taxon>
        <taxon>Panagrolaimomorpha</taxon>
        <taxon>Strongyloidoidea</taxon>
        <taxon>Strongyloididae</taxon>
        <taxon>Parastrongyloides</taxon>
    </lineage>
</organism>
<dbReference type="InterPro" id="IPR008936">
    <property type="entry name" value="Rho_GTPase_activation_prot"/>
</dbReference>
<evidence type="ECO:0000259" key="5">
    <source>
        <dbReference type="PROSITE" id="PS50238"/>
    </source>
</evidence>
<dbReference type="GO" id="GO:0005096">
    <property type="term" value="F:GTPase activator activity"/>
    <property type="evidence" value="ECO:0007669"/>
    <property type="project" value="UniProtKB-KW"/>
</dbReference>
<dbReference type="SUPFAM" id="SSF49562">
    <property type="entry name" value="C2 domain (Calcium/lipid-binding domain, CaLB)"/>
    <property type="match status" value="1"/>
</dbReference>
<dbReference type="STRING" id="131310.A0A0N5A3H1"/>
<evidence type="ECO:0000256" key="1">
    <source>
        <dbReference type="ARBA" id="ARBA00022468"/>
    </source>
</evidence>
<feature type="domain" description="PDZ" evidence="4">
    <location>
        <begin position="80"/>
        <end position="151"/>
    </location>
</feature>
<evidence type="ECO:0000313" key="6">
    <source>
        <dbReference type="Proteomes" id="UP000038045"/>
    </source>
</evidence>
<dbReference type="WBParaSite" id="PTRK_0001617600.1">
    <property type="protein sequence ID" value="PTRK_0001617600.1"/>
    <property type="gene ID" value="PTRK_0001617600"/>
</dbReference>
<accession>A0A0N5A3H1</accession>
<dbReference type="InterPro" id="IPR000198">
    <property type="entry name" value="RhoGAP_dom"/>
</dbReference>
<dbReference type="PROSITE" id="PS50238">
    <property type="entry name" value="RHOGAP"/>
    <property type="match status" value="1"/>
</dbReference>
<sequence>MQWSGDSKGGYGSFQPKADPYKLSNRHTGIPEEVFQQIRQVDQQTSTLTAQGIIGFSARILDKSEYRLKQGSNEIIIVQLVEIIKKPGQTLGLYLREGNGIDRPTGVFASRFGDNSELEKYGDIIRPGDEILSVNNVDVSQMSIDDVVLILSIPRRLLLRIRFLKNRRQEISGRERSEQPVVVFQKLEDQKDPGLSSQAFLNKPTSTANTWLGKQARQVQRQTEQQNIQKYEKSQATHIQQKPIQHSLHFKSLDRDDNQLLFNEKNEKRLSYPSSGIKKNESTTISPNRSYYPFNENPSDYQQTSTSKLKTSLIDPMASVVESARVPPPRLSKQNAFSKNFLQETSCLSSGGKQNMNTSNCGNLNESLPLSNLETMTLGRKDNLSNRMVPTFNSCLKKYPLNNDNKNSNMLTSGISSSINPLSSSSMGTQKDSLSNVMGNYSTNEFKGMAYKSNSLPRRRFQFSLDKADYPTQVNDSMDNANTTMRNVKWRNDVVGGLSFESKMSEYERNRKMDGNKSGSNFLRYDIQNKTPNLFYRTPETDKMYGSSVNNNIGQSITSGRTINDIFSAKEYRNWAGGSLIDGPTFNKQTSCNQDMHYLNSGKSFSRNISPLQRTNQHISRWSIDDDKKYGSVFRSNSLPAKSFLMHMNTDNLPSELNLNLGTRNVSSRHSYLSSGSELYDTSDYNRHFNGSSILDKLHISPIMNRRVTLKPAGPGIDIDCLPTFKSFNGLLQIYIIEGRNLKVPDHLQTNQLYVVLEINNVHRARTGISTIEQRYKWKEGFEIDIYNVQTVQFFVYSWHPQMRHKLCYKGTLKLLEVFLNDQISGEKLIALNLEPSGQIMVKISFKNINSVFKRMPNSNMNSSFGISLTQLVTKHNSKTPIILGRLIQEIESRGVSTPGLYVLSGSIDKKRILRMEMERCLANQVYCDIGVGNVADINVLTCLIKDFLRELPEPLVSSNVYQMLMEAETVIMPSDNEGNQQLVLKIIDCLPVAHKNTLILVLDHIKNVIGSSYQSNITQNRIIEVFAPLIFCTSTPHSLGSIDIPQAYSAFKLLLDIWPGVSTSTAFNPTNSYTPFTIIPTSDPVSESQC</sequence>
<dbReference type="InterPro" id="IPR001478">
    <property type="entry name" value="PDZ"/>
</dbReference>
<dbReference type="GO" id="GO:0030030">
    <property type="term" value="P:cell projection organization"/>
    <property type="evidence" value="ECO:0007669"/>
    <property type="project" value="TreeGrafter"/>
</dbReference>